<comment type="caution">
    <text evidence="1">The sequence shown here is derived from an EMBL/GenBank/DDBJ whole genome shotgun (WGS) entry which is preliminary data.</text>
</comment>
<dbReference type="RefSeq" id="WP_183772566.1">
    <property type="nucleotide sequence ID" value="NZ_JACIDK010000003.1"/>
</dbReference>
<dbReference type="InterPro" id="IPR036513">
    <property type="entry name" value="STAS_dom_sf"/>
</dbReference>
<dbReference type="Pfam" id="PF11964">
    <property type="entry name" value="SpoIIAA-like"/>
    <property type="match status" value="1"/>
</dbReference>
<dbReference type="AlphaFoldDB" id="A0A840A1I8"/>
<name>A0A840A1I8_9CAUL</name>
<evidence type="ECO:0008006" key="3">
    <source>
        <dbReference type="Google" id="ProtNLM"/>
    </source>
</evidence>
<proteinExistence type="predicted"/>
<dbReference type="Proteomes" id="UP000530564">
    <property type="component" value="Unassembled WGS sequence"/>
</dbReference>
<dbReference type="InterPro" id="IPR021866">
    <property type="entry name" value="SpoIIAA-like"/>
</dbReference>
<dbReference type="InterPro" id="IPR038396">
    <property type="entry name" value="SpoIIAA-like_sf"/>
</dbReference>
<keyword evidence="2" id="KW-1185">Reference proteome</keyword>
<sequence length="120" mass="13371">MMDIKIDETAGYIELTVDGAIDKAGYEAAVAAIEALLKTHKKINAVEVVRSFAGMEPSLWWRDLNYSFSRLDSFGRCAVVTDNGWMGPMARFFAAFLSVQVRTFDLKDLETARAWAKDGV</sequence>
<gene>
    <name evidence="1" type="ORF">GGQ61_002241</name>
</gene>
<dbReference type="SUPFAM" id="SSF52091">
    <property type="entry name" value="SpoIIaa-like"/>
    <property type="match status" value="1"/>
</dbReference>
<accession>A0A840A1I8</accession>
<reference evidence="1 2" key="1">
    <citation type="submission" date="2020-08" db="EMBL/GenBank/DDBJ databases">
        <title>Genomic Encyclopedia of Type Strains, Phase IV (KMG-IV): sequencing the most valuable type-strain genomes for metagenomic binning, comparative biology and taxonomic classification.</title>
        <authorList>
            <person name="Goeker M."/>
        </authorList>
    </citation>
    <scope>NUCLEOTIDE SEQUENCE [LARGE SCALE GENOMIC DNA]</scope>
    <source>
        <strain evidence="1 2">DSM 21793</strain>
    </source>
</reference>
<organism evidence="1 2">
    <name type="scientific">Phenylobacterium haematophilum</name>
    <dbReference type="NCBI Taxonomy" id="98513"/>
    <lineage>
        <taxon>Bacteria</taxon>
        <taxon>Pseudomonadati</taxon>
        <taxon>Pseudomonadota</taxon>
        <taxon>Alphaproteobacteria</taxon>
        <taxon>Caulobacterales</taxon>
        <taxon>Caulobacteraceae</taxon>
        <taxon>Phenylobacterium</taxon>
    </lineage>
</organism>
<dbReference type="EMBL" id="JACIDK010000003">
    <property type="protein sequence ID" value="MBB3891513.1"/>
    <property type="molecule type" value="Genomic_DNA"/>
</dbReference>
<evidence type="ECO:0000313" key="2">
    <source>
        <dbReference type="Proteomes" id="UP000530564"/>
    </source>
</evidence>
<evidence type="ECO:0000313" key="1">
    <source>
        <dbReference type="EMBL" id="MBB3891513.1"/>
    </source>
</evidence>
<protein>
    <recommendedName>
        <fullName evidence="3">STAS/SEC14 domain-containing protein</fullName>
    </recommendedName>
</protein>
<dbReference type="Gene3D" id="3.40.50.10600">
    <property type="entry name" value="SpoIIaa-like domains"/>
    <property type="match status" value="1"/>
</dbReference>